<comment type="caution">
    <text evidence="3">The sequence shown here is derived from an EMBL/GenBank/DDBJ whole genome shotgun (WGS) entry which is preliminary data.</text>
</comment>
<keyword evidence="1" id="KW-0812">Transmembrane</keyword>
<dbReference type="Pfam" id="PF09335">
    <property type="entry name" value="VTT_dom"/>
    <property type="match status" value="1"/>
</dbReference>
<feature type="transmembrane region" description="Helical" evidence="1">
    <location>
        <begin position="200"/>
        <end position="218"/>
    </location>
</feature>
<keyword evidence="4" id="KW-1185">Reference proteome</keyword>
<gene>
    <name evidence="3" type="ORF">FD21_GL001145</name>
</gene>
<feature type="transmembrane region" description="Helical" evidence="1">
    <location>
        <begin position="60"/>
        <end position="88"/>
    </location>
</feature>
<sequence length="228" mass="24860">MQFKSLKGPLILISGLLLLIIFLAVFSQNVNLNLPQIFDSTSDRKFLINQFRTIGPLSSFAFIIILAIVSAIPGFPSSIVAVTAGIYFGPWLGSCLNLIGLVVGVVLSVSVIQLTDDFKKKRTIKHNRVLNDLLQMKHQKIGLIIGYAVPFIPTVLTNIAAVKLKTKLSIIFTCALIGNLPAAVIYAFCGNSLLSGDYQQSLAIVSLILILALLLIFIRYDRKKITSG</sequence>
<organism evidence="3 4">
    <name type="scientific">Liquorilactobacillus vini DSM 20605</name>
    <dbReference type="NCBI Taxonomy" id="1133569"/>
    <lineage>
        <taxon>Bacteria</taxon>
        <taxon>Bacillati</taxon>
        <taxon>Bacillota</taxon>
        <taxon>Bacilli</taxon>
        <taxon>Lactobacillales</taxon>
        <taxon>Lactobacillaceae</taxon>
        <taxon>Liquorilactobacillus</taxon>
    </lineage>
</organism>
<name>A0A0R2CK96_9LACO</name>
<dbReference type="RefSeq" id="WP_010580994.1">
    <property type="nucleotide sequence ID" value="NZ_AHYZ01000142.1"/>
</dbReference>
<feature type="domain" description="VTT" evidence="2">
    <location>
        <begin position="75"/>
        <end position="191"/>
    </location>
</feature>
<dbReference type="EMBL" id="AYYX01000030">
    <property type="protein sequence ID" value="KRM88550.1"/>
    <property type="molecule type" value="Genomic_DNA"/>
</dbReference>
<feature type="transmembrane region" description="Helical" evidence="1">
    <location>
        <begin position="168"/>
        <end position="188"/>
    </location>
</feature>
<dbReference type="OrthoDB" id="2360723at2"/>
<reference evidence="3 4" key="1">
    <citation type="journal article" date="2015" name="Genome Announc.">
        <title>Expanding the biotechnology potential of lactobacilli through comparative genomics of 213 strains and associated genera.</title>
        <authorList>
            <person name="Sun Z."/>
            <person name="Harris H.M."/>
            <person name="McCann A."/>
            <person name="Guo C."/>
            <person name="Argimon S."/>
            <person name="Zhang W."/>
            <person name="Yang X."/>
            <person name="Jeffery I.B."/>
            <person name="Cooney J.C."/>
            <person name="Kagawa T.F."/>
            <person name="Liu W."/>
            <person name="Song Y."/>
            <person name="Salvetti E."/>
            <person name="Wrobel A."/>
            <person name="Rasinkangas P."/>
            <person name="Parkhill J."/>
            <person name="Rea M.C."/>
            <person name="O'Sullivan O."/>
            <person name="Ritari J."/>
            <person name="Douillard F.P."/>
            <person name="Paul Ross R."/>
            <person name="Yang R."/>
            <person name="Briner A.E."/>
            <person name="Felis G.E."/>
            <person name="de Vos W.M."/>
            <person name="Barrangou R."/>
            <person name="Klaenhammer T.R."/>
            <person name="Caufield P.W."/>
            <person name="Cui Y."/>
            <person name="Zhang H."/>
            <person name="O'Toole P.W."/>
        </authorList>
    </citation>
    <scope>NUCLEOTIDE SEQUENCE [LARGE SCALE GENOMIC DNA]</scope>
    <source>
        <strain evidence="3 4">DSM 20605</strain>
    </source>
</reference>
<evidence type="ECO:0000256" key="1">
    <source>
        <dbReference type="SAM" id="Phobius"/>
    </source>
</evidence>
<dbReference type="InterPro" id="IPR032816">
    <property type="entry name" value="VTT_dom"/>
</dbReference>
<dbReference type="PATRIC" id="fig|1133569.4.peg.1274"/>
<evidence type="ECO:0000313" key="3">
    <source>
        <dbReference type="EMBL" id="KRM88550.1"/>
    </source>
</evidence>
<evidence type="ECO:0000259" key="2">
    <source>
        <dbReference type="Pfam" id="PF09335"/>
    </source>
</evidence>
<feature type="transmembrane region" description="Helical" evidence="1">
    <location>
        <begin position="95"/>
        <end position="115"/>
    </location>
</feature>
<accession>A0A0R2CK96</accession>
<dbReference type="Proteomes" id="UP000051576">
    <property type="component" value="Unassembled WGS sequence"/>
</dbReference>
<dbReference type="eggNOG" id="COG0398">
    <property type="taxonomic scope" value="Bacteria"/>
</dbReference>
<keyword evidence="1" id="KW-1133">Transmembrane helix</keyword>
<protein>
    <recommendedName>
        <fullName evidence="2">VTT domain-containing protein</fullName>
    </recommendedName>
</protein>
<dbReference type="AlphaFoldDB" id="A0A0R2CK96"/>
<evidence type="ECO:0000313" key="4">
    <source>
        <dbReference type="Proteomes" id="UP000051576"/>
    </source>
</evidence>
<keyword evidence="1" id="KW-0472">Membrane</keyword>
<dbReference type="STRING" id="1133569.FD21_GL001145"/>
<proteinExistence type="predicted"/>